<dbReference type="AlphaFoldDB" id="A0A0H2VAP6"/>
<dbReference type="HOGENOM" id="CLU_2751370_0_0_6"/>
<dbReference type="EMBL" id="AE014075">
    <property type="protein sequence ID" value="AAN82020.1"/>
    <property type="molecule type" value="Genomic_DNA"/>
</dbReference>
<dbReference type="KEGG" id="ecc:c3572"/>
<name>A0A0H2VAP6_ECOL6</name>
<evidence type="ECO:0000313" key="2">
    <source>
        <dbReference type="Proteomes" id="UP000001410"/>
    </source>
</evidence>
<accession>A0A0H2VAP6</accession>
<protein>
    <submittedName>
        <fullName evidence="1">Uncharacterized protein</fullName>
    </submittedName>
</protein>
<keyword evidence="2" id="KW-1185">Reference proteome</keyword>
<dbReference type="Proteomes" id="UP000001410">
    <property type="component" value="Chromosome"/>
</dbReference>
<evidence type="ECO:0000313" key="1">
    <source>
        <dbReference type="EMBL" id="AAN82020.1"/>
    </source>
</evidence>
<reference evidence="1 2" key="1">
    <citation type="journal article" date="2002" name="Proc. Natl. Acad. Sci. U.S.A.">
        <title>Extensive mosaic structure revealed by the complete genome sequence of uropathogenic Escherichia coli.</title>
        <authorList>
            <person name="Welch R.A."/>
            <person name="Burland V."/>
            <person name="Plunkett G.III."/>
            <person name="Redford P."/>
            <person name="Roesch P."/>
            <person name="Rasko D."/>
            <person name="Buckles E.L."/>
            <person name="Liou S.R."/>
            <person name="Boutin A."/>
            <person name="Hackett J."/>
            <person name="Stroud D."/>
            <person name="Mayhew G.F."/>
            <person name="Rose D.J."/>
            <person name="Zhou S."/>
            <person name="Schwartz D.C."/>
            <person name="Perna N.T."/>
            <person name="Mobley H.L."/>
            <person name="Donnenberg M.S."/>
            <person name="Blattner F.R."/>
        </authorList>
    </citation>
    <scope>NUCLEOTIDE SEQUENCE [LARGE SCALE GENOMIC DNA]</scope>
    <source>
        <strain evidence="2">CFT073 / ATCC 700928 / UPEC</strain>
    </source>
</reference>
<organism evidence="1 2">
    <name type="scientific">Escherichia coli O6:H1 (strain CFT073 / ATCC 700928 / UPEC)</name>
    <dbReference type="NCBI Taxonomy" id="199310"/>
    <lineage>
        <taxon>Bacteria</taxon>
        <taxon>Pseudomonadati</taxon>
        <taxon>Pseudomonadota</taxon>
        <taxon>Gammaproteobacteria</taxon>
        <taxon>Enterobacterales</taxon>
        <taxon>Enterobacteriaceae</taxon>
        <taxon>Escherichia</taxon>
    </lineage>
</organism>
<sequence length="70" mass="7812">MWHSPVRLLLFKLINYADAVKVIEFRPYEKSLALPDNCNKEAAALSSLTSKLPAAEMILLISLINGLRLS</sequence>
<proteinExistence type="predicted"/>
<gene>
    <name evidence="1" type="ordered locus">c3572</name>
</gene>